<dbReference type="GeneID" id="5486037"/>
<dbReference type="AlphaFoldDB" id="A7ETM7"/>
<dbReference type="KEGG" id="ssl:SS1G_08684"/>
<evidence type="ECO:0000313" key="1">
    <source>
        <dbReference type="EMBL" id="EDN92819.1"/>
    </source>
</evidence>
<name>A7ETM7_SCLS1</name>
<keyword evidence="2" id="KW-1185">Reference proteome</keyword>
<dbReference type="Proteomes" id="UP000001312">
    <property type="component" value="Unassembled WGS sequence"/>
</dbReference>
<dbReference type="RefSeq" id="XP_001589920.1">
    <property type="nucleotide sequence ID" value="XM_001589870.1"/>
</dbReference>
<evidence type="ECO:0000313" key="2">
    <source>
        <dbReference type="Proteomes" id="UP000001312"/>
    </source>
</evidence>
<sequence length="80" mass="8658">MAAEFMGAPLVQSVITSIFATGVKEIADVSRLGTPTKLRTVACSAEETTACRLEHVEWFIGEFNCTDMIKNIGCFGIMVV</sequence>
<dbReference type="InParanoid" id="A7ETM7"/>
<gene>
    <name evidence="1" type="ORF">SS1G_08684</name>
</gene>
<reference evidence="2" key="1">
    <citation type="journal article" date="2011" name="PLoS Genet.">
        <title>Genomic analysis of the necrotrophic fungal pathogens Sclerotinia sclerotiorum and Botrytis cinerea.</title>
        <authorList>
            <person name="Amselem J."/>
            <person name="Cuomo C.A."/>
            <person name="van Kan J.A."/>
            <person name="Viaud M."/>
            <person name="Benito E.P."/>
            <person name="Couloux A."/>
            <person name="Coutinho P.M."/>
            <person name="de Vries R.P."/>
            <person name="Dyer P.S."/>
            <person name="Fillinger S."/>
            <person name="Fournier E."/>
            <person name="Gout L."/>
            <person name="Hahn M."/>
            <person name="Kohn L."/>
            <person name="Lapalu N."/>
            <person name="Plummer K.M."/>
            <person name="Pradier J.M."/>
            <person name="Quevillon E."/>
            <person name="Sharon A."/>
            <person name="Simon A."/>
            <person name="ten Have A."/>
            <person name="Tudzynski B."/>
            <person name="Tudzynski P."/>
            <person name="Wincker P."/>
            <person name="Andrew M."/>
            <person name="Anthouard V."/>
            <person name="Beever R.E."/>
            <person name="Beffa R."/>
            <person name="Benoit I."/>
            <person name="Bouzid O."/>
            <person name="Brault B."/>
            <person name="Chen Z."/>
            <person name="Choquer M."/>
            <person name="Collemare J."/>
            <person name="Cotton P."/>
            <person name="Danchin E.G."/>
            <person name="Da Silva C."/>
            <person name="Gautier A."/>
            <person name="Giraud C."/>
            <person name="Giraud T."/>
            <person name="Gonzalez C."/>
            <person name="Grossetete S."/>
            <person name="Guldener U."/>
            <person name="Henrissat B."/>
            <person name="Howlett B.J."/>
            <person name="Kodira C."/>
            <person name="Kretschmer M."/>
            <person name="Lappartient A."/>
            <person name="Leroch M."/>
            <person name="Levis C."/>
            <person name="Mauceli E."/>
            <person name="Neuveglise C."/>
            <person name="Oeser B."/>
            <person name="Pearson M."/>
            <person name="Poulain J."/>
            <person name="Poussereau N."/>
            <person name="Quesneville H."/>
            <person name="Rascle C."/>
            <person name="Schumacher J."/>
            <person name="Segurens B."/>
            <person name="Sexton A."/>
            <person name="Silva E."/>
            <person name="Sirven C."/>
            <person name="Soanes D.M."/>
            <person name="Talbot N.J."/>
            <person name="Templeton M."/>
            <person name="Yandava C."/>
            <person name="Yarden O."/>
            <person name="Zeng Q."/>
            <person name="Rollins J.A."/>
            <person name="Lebrun M.H."/>
            <person name="Dickman M."/>
        </authorList>
    </citation>
    <scope>NUCLEOTIDE SEQUENCE [LARGE SCALE GENOMIC DNA]</scope>
    <source>
        <strain evidence="2">ATCC 18683 / 1980 / Ss-1</strain>
    </source>
</reference>
<accession>A7ETM7</accession>
<organism evidence="1 2">
    <name type="scientific">Sclerotinia sclerotiorum (strain ATCC 18683 / 1980 / Ss-1)</name>
    <name type="common">White mold</name>
    <name type="synonym">Whetzelinia sclerotiorum</name>
    <dbReference type="NCBI Taxonomy" id="665079"/>
    <lineage>
        <taxon>Eukaryota</taxon>
        <taxon>Fungi</taxon>
        <taxon>Dikarya</taxon>
        <taxon>Ascomycota</taxon>
        <taxon>Pezizomycotina</taxon>
        <taxon>Leotiomycetes</taxon>
        <taxon>Helotiales</taxon>
        <taxon>Sclerotiniaceae</taxon>
        <taxon>Sclerotinia</taxon>
    </lineage>
</organism>
<protein>
    <submittedName>
        <fullName evidence="1">Uncharacterized protein</fullName>
    </submittedName>
</protein>
<proteinExistence type="predicted"/>
<dbReference type="EMBL" id="CH476632">
    <property type="protein sequence ID" value="EDN92819.1"/>
    <property type="molecule type" value="Genomic_DNA"/>
</dbReference>